<dbReference type="Pfam" id="PF04055">
    <property type="entry name" value="Radical_SAM"/>
    <property type="match status" value="1"/>
</dbReference>
<dbReference type="AlphaFoldDB" id="A0A8J3IHS1"/>
<evidence type="ECO:0000313" key="12">
    <source>
        <dbReference type="Proteomes" id="UP000597444"/>
    </source>
</evidence>
<organism evidence="11 12">
    <name type="scientific">Reticulibacter mediterranei</name>
    <dbReference type="NCBI Taxonomy" id="2778369"/>
    <lineage>
        <taxon>Bacteria</taxon>
        <taxon>Bacillati</taxon>
        <taxon>Chloroflexota</taxon>
        <taxon>Ktedonobacteria</taxon>
        <taxon>Ktedonobacterales</taxon>
        <taxon>Reticulibacteraceae</taxon>
        <taxon>Reticulibacter</taxon>
    </lineage>
</organism>
<dbReference type="PANTHER" id="PTHR30538">
    <property type="entry name" value="LYSINE 2,3-AMINOMUTASE-RELATED"/>
    <property type="match status" value="1"/>
</dbReference>
<evidence type="ECO:0000256" key="2">
    <source>
        <dbReference type="ARBA" id="ARBA00022485"/>
    </source>
</evidence>
<dbReference type="Proteomes" id="UP000597444">
    <property type="component" value="Unassembled WGS sequence"/>
</dbReference>
<dbReference type="GO" id="GO:0051539">
    <property type="term" value="F:4 iron, 4 sulfur cluster binding"/>
    <property type="evidence" value="ECO:0007669"/>
    <property type="project" value="UniProtKB-KW"/>
</dbReference>
<dbReference type="SFLD" id="SFLDS00029">
    <property type="entry name" value="Radical_SAM"/>
    <property type="match status" value="1"/>
</dbReference>
<evidence type="ECO:0000256" key="7">
    <source>
        <dbReference type="ARBA" id="ARBA00023014"/>
    </source>
</evidence>
<comment type="caution">
    <text evidence="11">The sequence shown here is derived from an EMBL/GenBank/DDBJ whole genome shotgun (WGS) entry which is preliminary data.</text>
</comment>
<dbReference type="RefSeq" id="WP_220203480.1">
    <property type="nucleotide sequence ID" value="NZ_BNJK01000001.1"/>
</dbReference>
<dbReference type="InterPro" id="IPR058240">
    <property type="entry name" value="rSAM_sf"/>
</dbReference>
<keyword evidence="2" id="KW-0004">4Fe-4S</keyword>
<evidence type="ECO:0000256" key="6">
    <source>
        <dbReference type="ARBA" id="ARBA00023004"/>
    </source>
</evidence>
<keyword evidence="12" id="KW-1185">Reference proteome</keyword>
<evidence type="ECO:0000256" key="1">
    <source>
        <dbReference type="ARBA" id="ARBA00001933"/>
    </source>
</evidence>
<keyword evidence="3" id="KW-0949">S-adenosyl-L-methionine</keyword>
<gene>
    <name evidence="11" type="ORF">KSF_027080</name>
</gene>
<dbReference type="InterPro" id="IPR007197">
    <property type="entry name" value="rSAM"/>
</dbReference>
<dbReference type="CDD" id="cd01335">
    <property type="entry name" value="Radical_SAM"/>
    <property type="match status" value="1"/>
</dbReference>
<keyword evidence="6" id="KW-0408">Iron</keyword>
<sequence>MEVVITPPKTLAILAQKAGKSVDELVKTVDTYPFALTHFLRQRVEEGTYSLPALRQFLPDAQELQDVAGFSPDPAGESGKHPIPAILQAYDNRLVILLSYQCLVYCRFCVRKALVGMPEYTITHEQIEQALAFVRTHPEIEDVVLSGGDPLAVPNRRLLPFLRQLLAISHVRAIRIDSRALSTMPKRIDDELLDVLKTDDRFWYHAHMNHPDDLHHPDVLAAARRLRMAGVPVLNQSVILAGVNDDPAVMARLMSECYYHKILPYNLYVLDRVKGGVHFEVAEERIVEICETLSHLPGPAQPVLIFVDGESRKHRAVYDPVTDLHAFLGARNAAHRPMENVSALR</sequence>
<keyword evidence="4" id="KW-0479">Metal-binding</keyword>
<evidence type="ECO:0000256" key="8">
    <source>
        <dbReference type="ARBA" id="ARBA00023235"/>
    </source>
</evidence>
<evidence type="ECO:0000259" key="10">
    <source>
        <dbReference type="PROSITE" id="PS51918"/>
    </source>
</evidence>
<evidence type="ECO:0000256" key="4">
    <source>
        <dbReference type="ARBA" id="ARBA00022723"/>
    </source>
</evidence>
<dbReference type="InterPro" id="IPR013785">
    <property type="entry name" value="Aldolase_TIM"/>
</dbReference>
<comment type="cofactor">
    <cofactor evidence="1 9">
        <name>pyridoxal 5'-phosphate</name>
        <dbReference type="ChEBI" id="CHEBI:597326"/>
    </cofactor>
</comment>
<feature type="modified residue" description="N6-(pyridoxal phosphate)lysine" evidence="9">
    <location>
        <position position="313"/>
    </location>
</feature>
<dbReference type="GO" id="GO:0016853">
    <property type="term" value="F:isomerase activity"/>
    <property type="evidence" value="ECO:0007669"/>
    <property type="project" value="UniProtKB-KW"/>
</dbReference>
<dbReference type="NCBIfam" id="TIGR00238">
    <property type="entry name" value="KamA family radical SAM protein"/>
    <property type="match status" value="1"/>
</dbReference>
<dbReference type="PANTHER" id="PTHR30538:SF1">
    <property type="entry name" value="L-LYSINE 2,3-AMINOMUTASE"/>
    <property type="match status" value="1"/>
</dbReference>
<feature type="domain" description="Radical SAM core" evidence="10">
    <location>
        <begin position="88"/>
        <end position="299"/>
    </location>
</feature>
<dbReference type="EMBL" id="BNJK01000001">
    <property type="protein sequence ID" value="GHO92660.1"/>
    <property type="molecule type" value="Genomic_DNA"/>
</dbReference>
<dbReference type="SUPFAM" id="SSF102114">
    <property type="entry name" value="Radical SAM enzymes"/>
    <property type="match status" value="1"/>
</dbReference>
<keyword evidence="7" id="KW-0411">Iron-sulfur</keyword>
<dbReference type="SFLD" id="SFLDG01070">
    <property type="entry name" value="PLP-dependent"/>
    <property type="match status" value="1"/>
</dbReference>
<accession>A0A8J3IHS1</accession>
<proteinExistence type="predicted"/>
<reference evidence="11" key="1">
    <citation type="submission" date="2020-10" db="EMBL/GenBank/DDBJ databases">
        <title>Taxonomic study of unclassified bacteria belonging to the class Ktedonobacteria.</title>
        <authorList>
            <person name="Yabe S."/>
            <person name="Wang C.M."/>
            <person name="Zheng Y."/>
            <person name="Sakai Y."/>
            <person name="Cavaletti L."/>
            <person name="Monciardini P."/>
            <person name="Donadio S."/>
        </authorList>
    </citation>
    <scope>NUCLEOTIDE SEQUENCE</scope>
    <source>
        <strain evidence="11">ID150040</strain>
    </source>
</reference>
<keyword evidence="5 9" id="KW-0663">Pyridoxal phosphate</keyword>
<evidence type="ECO:0000256" key="3">
    <source>
        <dbReference type="ARBA" id="ARBA00022691"/>
    </source>
</evidence>
<dbReference type="GO" id="GO:0046872">
    <property type="term" value="F:metal ion binding"/>
    <property type="evidence" value="ECO:0007669"/>
    <property type="project" value="UniProtKB-KW"/>
</dbReference>
<evidence type="ECO:0000256" key="9">
    <source>
        <dbReference type="PIRSR" id="PIRSR603739-50"/>
    </source>
</evidence>
<keyword evidence="8" id="KW-0413">Isomerase</keyword>
<evidence type="ECO:0000256" key="5">
    <source>
        <dbReference type="ARBA" id="ARBA00022898"/>
    </source>
</evidence>
<dbReference type="Gene3D" id="3.20.20.70">
    <property type="entry name" value="Aldolase class I"/>
    <property type="match status" value="1"/>
</dbReference>
<evidence type="ECO:0000313" key="11">
    <source>
        <dbReference type="EMBL" id="GHO92660.1"/>
    </source>
</evidence>
<dbReference type="InterPro" id="IPR003739">
    <property type="entry name" value="Lys_aminomutase/Glu_NH3_mut"/>
</dbReference>
<name>A0A8J3IHS1_9CHLR</name>
<dbReference type="PROSITE" id="PS51918">
    <property type="entry name" value="RADICAL_SAM"/>
    <property type="match status" value="1"/>
</dbReference>
<protein>
    <recommendedName>
        <fullName evidence="10">Radical SAM core domain-containing protein</fullName>
    </recommendedName>
</protein>